<dbReference type="AlphaFoldDB" id="A0AA36GMW8"/>
<keyword evidence="3" id="KW-1185">Reference proteome</keyword>
<feature type="region of interest" description="Disordered" evidence="1">
    <location>
        <begin position="16"/>
        <end position="82"/>
    </location>
</feature>
<reference evidence="2" key="1">
    <citation type="submission" date="2023-07" db="EMBL/GenBank/DDBJ databases">
        <authorList>
            <consortium name="CYATHOMIX"/>
        </authorList>
    </citation>
    <scope>NUCLEOTIDE SEQUENCE</scope>
    <source>
        <strain evidence="2">N/A</strain>
    </source>
</reference>
<comment type="caution">
    <text evidence="2">The sequence shown here is derived from an EMBL/GenBank/DDBJ whole genome shotgun (WGS) entry which is preliminary data.</text>
</comment>
<organism evidence="2 3">
    <name type="scientific">Cylicocyclus nassatus</name>
    <name type="common">Nematode worm</name>
    <dbReference type="NCBI Taxonomy" id="53992"/>
    <lineage>
        <taxon>Eukaryota</taxon>
        <taxon>Metazoa</taxon>
        <taxon>Ecdysozoa</taxon>
        <taxon>Nematoda</taxon>
        <taxon>Chromadorea</taxon>
        <taxon>Rhabditida</taxon>
        <taxon>Rhabditina</taxon>
        <taxon>Rhabditomorpha</taxon>
        <taxon>Strongyloidea</taxon>
        <taxon>Strongylidae</taxon>
        <taxon>Cylicocyclus</taxon>
    </lineage>
</organism>
<feature type="compositionally biased region" description="Basic and acidic residues" evidence="1">
    <location>
        <begin position="212"/>
        <end position="221"/>
    </location>
</feature>
<evidence type="ECO:0000313" key="3">
    <source>
        <dbReference type="Proteomes" id="UP001176961"/>
    </source>
</evidence>
<sequence>MKEVVNVHKLHNFTATTPIPTESTVASESSSPTTTATTSTASTSTIAEGQLQISLTSNSSWKERVNPTGTSATQTTSEKEATTADIFSLPTIDWQFPTDSPDVTDPCKDLNEFEPCVSNPPSTRPPKLKDDEQQKLVTLIPWGKGSKWSYPDDGSQRKVWPIPPKKKGKSIKEPNSVYEEEEKVVSPQGRGEWADPDGQQKGLLPPLLTKGLDSEGKVIKA</sequence>
<name>A0AA36GMW8_CYLNA</name>
<feature type="compositionally biased region" description="Low complexity" evidence="1">
    <location>
        <begin position="196"/>
        <end position="211"/>
    </location>
</feature>
<dbReference type="Proteomes" id="UP001176961">
    <property type="component" value="Unassembled WGS sequence"/>
</dbReference>
<feature type="region of interest" description="Disordered" evidence="1">
    <location>
        <begin position="112"/>
        <end position="131"/>
    </location>
</feature>
<gene>
    <name evidence="2" type="ORF">CYNAS_LOCUS6986</name>
</gene>
<accession>A0AA36GMW8</accession>
<dbReference type="EMBL" id="CATQJL010000112">
    <property type="protein sequence ID" value="CAJ0595003.1"/>
    <property type="molecule type" value="Genomic_DNA"/>
</dbReference>
<feature type="compositionally biased region" description="Low complexity" evidence="1">
    <location>
        <begin position="20"/>
        <end position="45"/>
    </location>
</feature>
<feature type="compositionally biased region" description="Polar residues" evidence="1">
    <location>
        <begin position="51"/>
        <end position="60"/>
    </location>
</feature>
<feature type="compositionally biased region" description="Polar residues" evidence="1">
    <location>
        <begin position="67"/>
        <end position="76"/>
    </location>
</feature>
<proteinExistence type="predicted"/>
<protein>
    <submittedName>
        <fullName evidence="2">Uncharacterized protein</fullName>
    </submittedName>
</protein>
<evidence type="ECO:0000256" key="1">
    <source>
        <dbReference type="SAM" id="MobiDB-lite"/>
    </source>
</evidence>
<evidence type="ECO:0000313" key="2">
    <source>
        <dbReference type="EMBL" id="CAJ0595003.1"/>
    </source>
</evidence>
<feature type="region of interest" description="Disordered" evidence="1">
    <location>
        <begin position="147"/>
        <end position="221"/>
    </location>
</feature>